<reference evidence="2 3" key="1">
    <citation type="journal article" date="2013" name="BMC Genomics">
        <title>Comparative genomics of parasitic silkworm microsporidia reveal an association between genome expansion and host adaptation.</title>
        <authorList>
            <person name="Pan G."/>
            <person name="Xu J."/>
            <person name="Li T."/>
            <person name="Xia Q."/>
            <person name="Liu S.L."/>
            <person name="Zhang G."/>
            <person name="Li S."/>
            <person name="Li C."/>
            <person name="Liu H."/>
            <person name="Yang L."/>
            <person name="Liu T."/>
            <person name="Zhang X."/>
            <person name="Wu Z."/>
            <person name="Fan W."/>
            <person name="Dang X."/>
            <person name="Xiang H."/>
            <person name="Tao M."/>
            <person name="Li Y."/>
            <person name="Hu J."/>
            <person name="Li Z."/>
            <person name="Lin L."/>
            <person name="Luo J."/>
            <person name="Geng L."/>
            <person name="Wang L."/>
            <person name="Long M."/>
            <person name="Wan Y."/>
            <person name="He N."/>
            <person name="Zhang Z."/>
            <person name="Lu C."/>
            <person name="Keeling P.J."/>
            <person name="Wang J."/>
            <person name="Xiang Z."/>
            <person name="Zhou Z."/>
        </authorList>
    </citation>
    <scope>NUCLEOTIDE SEQUENCE [LARGE SCALE GENOMIC DNA]</scope>
    <source>
        <strain evidence="3">CQ1 / CVCC 102059</strain>
    </source>
</reference>
<evidence type="ECO:0000313" key="2">
    <source>
        <dbReference type="EMBL" id="EOB14367.1"/>
    </source>
</evidence>
<keyword evidence="1" id="KW-1133">Transmembrane helix</keyword>
<proteinExistence type="predicted"/>
<keyword evidence="3" id="KW-1185">Reference proteome</keyword>
<organism evidence="2 3">
    <name type="scientific">Nosema bombycis (strain CQ1 / CVCC 102059)</name>
    <name type="common">Microsporidian parasite</name>
    <name type="synonym">Pebrine of silkworm</name>
    <dbReference type="NCBI Taxonomy" id="578461"/>
    <lineage>
        <taxon>Eukaryota</taxon>
        <taxon>Fungi</taxon>
        <taxon>Fungi incertae sedis</taxon>
        <taxon>Microsporidia</taxon>
        <taxon>Nosematidae</taxon>
        <taxon>Nosema</taxon>
    </lineage>
</organism>
<dbReference type="EMBL" id="KB908936">
    <property type="protein sequence ID" value="EOB14367.1"/>
    <property type="molecule type" value="Genomic_DNA"/>
</dbReference>
<feature type="transmembrane region" description="Helical" evidence="1">
    <location>
        <begin position="51"/>
        <end position="72"/>
    </location>
</feature>
<dbReference type="AlphaFoldDB" id="R0KW05"/>
<name>R0KW05_NOSB1</name>
<dbReference type="VEuPathDB" id="MicrosporidiaDB:NBO_28g0006"/>
<evidence type="ECO:0000313" key="3">
    <source>
        <dbReference type="Proteomes" id="UP000016927"/>
    </source>
</evidence>
<dbReference type="Proteomes" id="UP000016927">
    <property type="component" value="Unassembled WGS sequence"/>
</dbReference>
<gene>
    <name evidence="2" type="ORF">NBO_28g0006</name>
</gene>
<sequence length="95" mass="10918">MNKSEVTLSPLNGEIMLHDINENNQPPKYDAFTSLGPEHLNETELAAAENFITFASIVFVVGLLIFLVYFGFRKYKERRKKIGCADEQELYNDLF</sequence>
<keyword evidence="1" id="KW-0812">Transmembrane</keyword>
<keyword evidence="1" id="KW-0472">Membrane</keyword>
<accession>R0KW05</accession>
<dbReference type="HOGENOM" id="CLU_2373347_0_0_1"/>
<evidence type="ECO:0000256" key="1">
    <source>
        <dbReference type="SAM" id="Phobius"/>
    </source>
</evidence>
<protein>
    <submittedName>
        <fullName evidence="2">Uncharacterized protein</fullName>
    </submittedName>
</protein>